<comment type="caution">
    <text evidence="2">The sequence shown here is derived from an EMBL/GenBank/DDBJ whole genome shotgun (WGS) entry which is preliminary data.</text>
</comment>
<keyword evidence="1" id="KW-0472">Membrane</keyword>
<feature type="transmembrane region" description="Helical" evidence="1">
    <location>
        <begin position="103"/>
        <end position="128"/>
    </location>
</feature>
<dbReference type="AlphaFoldDB" id="A0A6I4WIC2"/>
<organism evidence="2 3">
    <name type="scientific">Actinomadura rayongensis</name>
    <dbReference type="NCBI Taxonomy" id="1429076"/>
    <lineage>
        <taxon>Bacteria</taxon>
        <taxon>Bacillati</taxon>
        <taxon>Actinomycetota</taxon>
        <taxon>Actinomycetes</taxon>
        <taxon>Streptosporangiales</taxon>
        <taxon>Thermomonosporaceae</taxon>
        <taxon>Actinomadura</taxon>
    </lineage>
</organism>
<gene>
    <name evidence="2" type="ORF">GQ466_22250</name>
</gene>
<name>A0A6I4WIC2_9ACTN</name>
<sequence>MLRINAEVSVTFTHILRRIYAPGYAYTRYQSHKLQFSRPASGKIKRPIVCPACGRTLTCTIRDATETLRIRLTFGLIAVVALVGLVLAFTVGMSWATKQDGPAMAFALIAGCLVLFFTLFRAGLWAFFYPGVDLKYPLLFLPKRHEIGGG</sequence>
<accession>A0A6I4WIC2</accession>
<keyword evidence="1" id="KW-0812">Transmembrane</keyword>
<proteinExistence type="predicted"/>
<keyword evidence="3" id="KW-1185">Reference proteome</keyword>
<dbReference type="EMBL" id="WUTW01000005">
    <property type="protein sequence ID" value="MXQ66744.1"/>
    <property type="molecule type" value="Genomic_DNA"/>
</dbReference>
<dbReference type="Proteomes" id="UP000431901">
    <property type="component" value="Unassembled WGS sequence"/>
</dbReference>
<protein>
    <submittedName>
        <fullName evidence="2">Uncharacterized protein</fullName>
    </submittedName>
</protein>
<evidence type="ECO:0000256" key="1">
    <source>
        <dbReference type="SAM" id="Phobius"/>
    </source>
</evidence>
<evidence type="ECO:0000313" key="2">
    <source>
        <dbReference type="EMBL" id="MXQ66744.1"/>
    </source>
</evidence>
<feature type="transmembrane region" description="Helical" evidence="1">
    <location>
        <begin position="72"/>
        <end position="97"/>
    </location>
</feature>
<reference evidence="2 3" key="1">
    <citation type="submission" date="2019-12" db="EMBL/GenBank/DDBJ databases">
        <title>Nocardia macrotermitis sp. nov. and Nocardia aurantia sp. nov., isolated from the gut of the fungus growing-termite Macrotermes natalensis.</title>
        <authorList>
            <person name="Christine B."/>
            <person name="Rene B."/>
        </authorList>
    </citation>
    <scope>NUCLEOTIDE SEQUENCE [LARGE SCALE GENOMIC DNA]</scope>
    <source>
        <strain evidence="2 3">DSM 102126</strain>
    </source>
</reference>
<dbReference type="RefSeq" id="WP_161104946.1">
    <property type="nucleotide sequence ID" value="NZ_JBHLYI010000003.1"/>
</dbReference>
<dbReference type="OrthoDB" id="10011903at2"/>
<keyword evidence="1" id="KW-1133">Transmembrane helix</keyword>
<evidence type="ECO:0000313" key="3">
    <source>
        <dbReference type="Proteomes" id="UP000431901"/>
    </source>
</evidence>